<dbReference type="RefSeq" id="WP_275474392.1">
    <property type="nucleotide sequence ID" value="NZ_CP162940.1"/>
</dbReference>
<evidence type="ECO:0000259" key="1">
    <source>
        <dbReference type="Pfam" id="PF03551"/>
    </source>
</evidence>
<organism evidence="2 3">
    <name type="scientific">Alicyclobacillus fastidiosus</name>
    <dbReference type="NCBI Taxonomy" id="392011"/>
    <lineage>
        <taxon>Bacteria</taxon>
        <taxon>Bacillati</taxon>
        <taxon>Bacillota</taxon>
        <taxon>Bacilli</taxon>
        <taxon>Bacillales</taxon>
        <taxon>Alicyclobacillaceae</taxon>
        <taxon>Alicyclobacillus</taxon>
    </lineage>
</organism>
<gene>
    <name evidence="2" type="ORF">KKP3000_004330</name>
</gene>
<dbReference type="InterPro" id="IPR052509">
    <property type="entry name" value="Metal_resp_DNA-bind_regulator"/>
</dbReference>
<dbReference type="Proteomes" id="UP001579974">
    <property type="component" value="Unassembled WGS sequence"/>
</dbReference>
<protein>
    <submittedName>
        <fullName evidence="2">Helix-turn-helix transcriptional regulator</fullName>
    </submittedName>
</protein>
<dbReference type="InterPro" id="IPR036390">
    <property type="entry name" value="WH_DNA-bd_sf"/>
</dbReference>
<proteinExistence type="predicted"/>
<comment type="caution">
    <text evidence="2">The sequence shown here is derived from an EMBL/GenBank/DDBJ whole genome shotgun (WGS) entry which is preliminary data.</text>
</comment>
<reference evidence="2 3" key="1">
    <citation type="journal article" date="2024" name="Int. J. Mol. Sci.">
        <title>Exploration of Alicyclobacillus spp. Genome in Search of Antibiotic Resistance.</title>
        <authorList>
            <person name="Bucka-Kolendo J."/>
            <person name="Kiousi D.E."/>
            <person name="Dekowska A."/>
            <person name="Mikolajczuk-Szczyrba A."/>
            <person name="Karadedos D.M."/>
            <person name="Michael P."/>
            <person name="Galanis A."/>
            <person name="Sokolowska B."/>
        </authorList>
    </citation>
    <scope>NUCLEOTIDE SEQUENCE [LARGE SCALE GENOMIC DNA]</scope>
    <source>
        <strain evidence="2 3">KKP 3000</strain>
    </source>
</reference>
<name>A0ABV5AF36_9BACL</name>
<dbReference type="SUPFAM" id="SSF46785">
    <property type="entry name" value="Winged helix' DNA-binding domain"/>
    <property type="match status" value="1"/>
</dbReference>
<dbReference type="Gene3D" id="1.10.10.10">
    <property type="entry name" value="Winged helix-like DNA-binding domain superfamily/Winged helix DNA-binding domain"/>
    <property type="match status" value="1"/>
</dbReference>
<sequence length="109" mass="12564">MDKELLKGSTPIVVLSLLQERPMYGYQIMKEIEAISQGALAFKEGTLYPILHHFEMVGYVTSSWSNSEGGRKRKYYAITDEGRAHLAAKTREWRMFRKAIEKFVGEEFA</sequence>
<dbReference type="InterPro" id="IPR036388">
    <property type="entry name" value="WH-like_DNA-bd_sf"/>
</dbReference>
<evidence type="ECO:0000313" key="2">
    <source>
        <dbReference type="EMBL" id="MFB5190844.1"/>
    </source>
</evidence>
<accession>A0ABV5AF36</accession>
<dbReference type="PANTHER" id="PTHR33169">
    <property type="entry name" value="PADR-FAMILY TRANSCRIPTIONAL REGULATOR"/>
    <property type="match status" value="1"/>
</dbReference>
<dbReference type="InterPro" id="IPR005149">
    <property type="entry name" value="Tscrpt_reg_PadR_N"/>
</dbReference>
<evidence type="ECO:0000313" key="3">
    <source>
        <dbReference type="Proteomes" id="UP001579974"/>
    </source>
</evidence>
<keyword evidence="3" id="KW-1185">Reference proteome</keyword>
<dbReference type="Pfam" id="PF03551">
    <property type="entry name" value="PadR"/>
    <property type="match status" value="1"/>
</dbReference>
<dbReference type="PANTHER" id="PTHR33169:SF14">
    <property type="entry name" value="TRANSCRIPTIONAL REGULATOR RV3488"/>
    <property type="match status" value="1"/>
</dbReference>
<feature type="domain" description="Transcription regulator PadR N-terminal" evidence="1">
    <location>
        <begin position="14"/>
        <end position="87"/>
    </location>
</feature>
<dbReference type="EMBL" id="JBDXSU010000007">
    <property type="protein sequence ID" value="MFB5190844.1"/>
    <property type="molecule type" value="Genomic_DNA"/>
</dbReference>